<organism evidence="2 3">
    <name type="scientific">candidate division WOR-3 bacterium</name>
    <dbReference type="NCBI Taxonomy" id="2052148"/>
    <lineage>
        <taxon>Bacteria</taxon>
        <taxon>Bacteria division WOR-3</taxon>
    </lineage>
</organism>
<accession>A0A660SM70</accession>
<feature type="transmembrane region" description="Helical" evidence="1">
    <location>
        <begin position="150"/>
        <end position="172"/>
    </location>
</feature>
<keyword evidence="1" id="KW-0812">Transmembrane</keyword>
<dbReference type="AlphaFoldDB" id="A0A660SM70"/>
<feature type="transmembrane region" description="Helical" evidence="1">
    <location>
        <begin position="220"/>
        <end position="246"/>
    </location>
</feature>
<evidence type="ECO:0008006" key="4">
    <source>
        <dbReference type="Google" id="ProtNLM"/>
    </source>
</evidence>
<keyword evidence="1" id="KW-0472">Membrane</keyword>
<evidence type="ECO:0000313" key="2">
    <source>
        <dbReference type="EMBL" id="RKX71050.1"/>
    </source>
</evidence>
<dbReference type="InterPro" id="IPR011397">
    <property type="entry name" value="YhfC"/>
</dbReference>
<gene>
    <name evidence="2" type="ORF">DRP53_02930</name>
</gene>
<protein>
    <recommendedName>
        <fullName evidence="4">YhfC family intramembrane metalloprotease</fullName>
    </recommendedName>
</protein>
<evidence type="ECO:0000256" key="1">
    <source>
        <dbReference type="SAM" id="Phobius"/>
    </source>
</evidence>
<feature type="transmembrane region" description="Helical" evidence="1">
    <location>
        <begin position="116"/>
        <end position="138"/>
    </location>
</feature>
<proteinExistence type="predicted"/>
<feature type="transmembrane region" description="Helical" evidence="1">
    <location>
        <begin position="334"/>
        <end position="352"/>
    </location>
</feature>
<name>A0A660SM70_UNCW3</name>
<feature type="transmembrane region" description="Helical" evidence="1">
    <location>
        <begin position="184"/>
        <end position="208"/>
    </location>
</feature>
<dbReference type="Pfam" id="PF10086">
    <property type="entry name" value="YhfC"/>
    <property type="match status" value="1"/>
</dbReference>
<reference evidence="2 3" key="1">
    <citation type="submission" date="2018-06" db="EMBL/GenBank/DDBJ databases">
        <title>Extensive metabolic versatility and redundancy in microbially diverse, dynamic hydrothermal sediments.</title>
        <authorList>
            <person name="Dombrowski N."/>
            <person name="Teske A."/>
            <person name="Baker B.J."/>
        </authorList>
    </citation>
    <scope>NUCLEOTIDE SEQUENCE [LARGE SCALE GENOMIC DNA]</scope>
    <source>
        <strain evidence="2">B36_G15</strain>
    </source>
</reference>
<sequence>MRMIAIIIIVLSHQDLLRYHHREVGKETAQYEFDLKLTDPANLLQLNLEGRLKQGRLNLLITGGGYEIISNYQFEGKLQRIGEIFGPFTNDSIRVKITTHQAIGEWKISLQELFRLHYLLIMVTSGGLMVLVALLFILLAQKFSRAPFRYWAIGGGIWCLGVSLKIVCALLANRPVLAGLGSPILGSLYIGLLTGVFEIGVTLLLALLFRSLAENSRRGLMIGIGAGTVEAALIGLGSIATATVAMTGNPSGDPAVSQVARMTILTPLPWLVGPIERILAIICHTSSRMLVLFAVRKRSHLYFWFGFLIMTGIDAIAGYYHLTGLLNQVSLWQIEALILPFALISLPIIRWLDKHWD</sequence>
<feature type="transmembrane region" description="Helical" evidence="1">
    <location>
        <begin position="302"/>
        <end position="322"/>
    </location>
</feature>
<evidence type="ECO:0000313" key="3">
    <source>
        <dbReference type="Proteomes" id="UP000268469"/>
    </source>
</evidence>
<dbReference type="EMBL" id="QNBE01000019">
    <property type="protein sequence ID" value="RKX71050.1"/>
    <property type="molecule type" value="Genomic_DNA"/>
</dbReference>
<comment type="caution">
    <text evidence="2">The sequence shown here is derived from an EMBL/GenBank/DDBJ whole genome shotgun (WGS) entry which is preliminary data.</text>
</comment>
<dbReference type="Proteomes" id="UP000268469">
    <property type="component" value="Unassembled WGS sequence"/>
</dbReference>
<keyword evidence="1" id="KW-1133">Transmembrane helix</keyword>